<gene>
    <name evidence="1" type="ORF">INH39_30270</name>
</gene>
<organism evidence="1 2">
    <name type="scientific">Massilia violaceinigra</name>
    <dbReference type="NCBI Taxonomy" id="2045208"/>
    <lineage>
        <taxon>Bacteria</taxon>
        <taxon>Pseudomonadati</taxon>
        <taxon>Pseudomonadota</taxon>
        <taxon>Betaproteobacteria</taxon>
        <taxon>Burkholderiales</taxon>
        <taxon>Oxalobacteraceae</taxon>
        <taxon>Telluria group</taxon>
        <taxon>Massilia</taxon>
    </lineage>
</organism>
<protein>
    <submittedName>
        <fullName evidence="1">Uncharacterized protein</fullName>
    </submittedName>
</protein>
<proteinExistence type="predicted"/>
<name>A0ABY4A4M4_9BURK</name>
<sequence length="343" mass="38084">MMTPIFDQAMWNEIVEGYTFYDCAILREHGFCFVLLEDDTDDDIRPSTRFLVMGIDRPLDERFTYEESDVYGYTTVAASADPMGYVAVDTSSHVFAVDAFDMDEEDAIDEVLDMSTYGGRTGTISKVVRVAGQIYALGDYRRIYRRLGVDQWRDLRSENRGLPMPADVEEGDIYSDGLGFNDMSAFSATDMYAAGGHGDVWRFDGEKWRSCPIPTKANLQTVCCAGDGTVYITELNGCVWRGRGDHWTKIADAELAAGSHPVDSFWFNGRLYLGAQQGIFTLSADGKHVVPLQDVEDDAPNPTNGGRLDLSPDGRFLLTAGPYGACLHDGSGWRRLFSAFDFA</sequence>
<reference evidence="1 2" key="1">
    <citation type="submission" date="2020-10" db="EMBL/GenBank/DDBJ databases">
        <title>Genome analysis of Massilia species.</title>
        <authorList>
            <person name="Jung D.-H."/>
        </authorList>
    </citation>
    <scope>NUCLEOTIDE SEQUENCE [LARGE SCALE GENOMIC DNA]</scope>
    <source>
        <strain evidence="2">sipir</strain>
    </source>
</reference>
<keyword evidence="2" id="KW-1185">Reference proteome</keyword>
<dbReference type="SUPFAM" id="SSF75011">
    <property type="entry name" value="3-carboxy-cis,cis-mucoante lactonizing enzyme"/>
    <property type="match status" value="1"/>
</dbReference>
<dbReference type="Proteomes" id="UP000831532">
    <property type="component" value="Chromosome"/>
</dbReference>
<evidence type="ECO:0000313" key="1">
    <source>
        <dbReference type="EMBL" id="UOD29623.1"/>
    </source>
</evidence>
<dbReference type="EMBL" id="CP063361">
    <property type="protein sequence ID" value="UOD29623.1"/>
    <property type="molecule type" value="Genomic_DNA"/>
</dbReference>
<evidence type="ECO:0000313" key="2">
    <source>
        <dbReference type="Proteomes" id="UP000831532"/>
    </source>
</evidence>
<dbReference type="RefSeq" id="WP_243490842.1">
    <property type="nucleotide sequence ID" value="NZ_CP063361.1"/>
</dbReference>
<accession>A0ABY4A4M4</accession>